<organism evidence="4 5">
    <name type="scientific">Edaphobacter aggregans</name>
    <dbReference type="NCBI Taxonomy" id="570835"/>
    <lineage>
        <taxon>Bacteria</taxon>
        <taxon>Pseudomonadati</taxon>
        <taxon>Acidobacteriota</taxon>
        <taxon>Terriglobia</taxon>
        <taxon>Terriglobales</taxon>
        <taxon>Acidobacteriaceae</taxon>
        <taxon>Edaphobacter</taxon>
    </lineage>
</organism>
<evidence type="ECO:0000313" key="5">
    <source>
        <dbReference type="Proteomes" id="UP000269669"/>
    </source>
</evidence>
<dbReference type="InterPro" id="IPR001789">
    <property type="entry name" value="Sig_transdc_resp-reg_receiver"/>
</dbReference>
<comment type="caution">
    <text evidence="4">The sequence shown here is derived from an EMBL/GenBank/DDBJ whole genome shotgun (WGS) entry which is preliminary data.</text>
</comment>
<dbReference type="PANTHER" id="PTHR44591">
    <property type="entry name" value="STRESS RESPONSE REGULATOR PROTEIN 1"/>
    <property type="match status" value="1"/>
</dbReference>
<dbReference type="Proteomes" id="UP000269669">
    <property type="component" value="Unassembled WGS sequence"/>
</dbReference>
<feature type="domain" description="Response regulatory" evidence="3">
    <location>
        <begin position="9"/>
        <end position="125"/>
    </location>
</feature>
<evidence type="ECO:0000256" key="2">
    <source>
        <dbReference type="PROSITE-ProRule" id="PRU00169"/>
    </source>
</evidence>
<dbReference type="Pfam" id="PF00072">
    <property type="entry name" value="Response_reg"/>
    <property type="match status" value="1"/>
</dbReference>
<protein>
    <submittedName>
        <fullName evidence="4">Response regulator receiver domain-containing protein</fullName>
    </submittedName>
</protein>
<evidence type="ECO:0000259" key="3">
    <source>
        <dbReference type="PROSITE" id="PS50110"/>
    </source>
</evidence>
<dbReference type="EMBL" id="RSDW01000001">
    <property type="protein sequence ID" value="RSL18880.1"/>
    <property type="molecule type" value="Genomic_DNA"/>
</dbReference>
<keyword evidence="1 2" id="KW-0597">Phosphoprotein</keyword>
<reference evidence="4 5" key="1">
    <citation type="submission" date="2018-12" db="EMBL/GenBank/DDBJ databases">
        <title>Sequencing of bacterial isolates from soil warming experiment in Harvard Forest, Massachusetts, USA.</title>
        <authorList>
            <person name="Deangelis K."/>
        </authorList>
    </citation>
    <scope>NUCLEOTIDE SEQUENCE [LARGE SCALE GENOMIC DNA]</scope>
    <source>
        <strain evidence="4 5">EB153</strain>
    </source>
</reference>
<dbReference type="SUPFAM" id="SSF52172">
    <property type="entry name" value="CheY-like"/>
    <property type="match status" value="1"/>
</dbReference>
<dbReference type="Gene3D" id="3.40.50.2300">
    <property type="match status" value="1"/>
</dbReference>
<dbReference type="AlphaFoldDB" id="A0A3R9PCV7"/>
<name>A0A3R9PCV7_9BACT</name>
<proteinExistence type="predicted"/>
<accession>A0A3R9PCV7</accession>
<feature type="modified residue" description="4-aspartylphosphate" evidence="2">
    <location>
        <position position="58"/>
    </location>
</feature>
<dbReference type="GO" id="GO:0000160">
    <property type="term" value="P:phosphorelay signal transduction system"/>
    <property type="evidence" value="ECO:0007669"/>
    <property type="project" value="InterPro"/>
</dbReference>
<dbReference type="PROSITE" id="PS50110">
    <property type="entry name" value="RESPONSE_REGULATORY"/>
    <property type="match status" value="1"/>
</dbReference>
<dbReference type="SMART" id="SM00448">
    <property type="entry name" value="REC"/>
    <property type="match status" value="1"/>
</dbReference>
<dbReference type="PANTHER" id="PTHR44591:SF3">
    <property type="entry name" value="RESPONSE REGULATORY DOMAIN-CONTAINING PROTEIN"/>
    <property type="match status" value="1"/>
</dbReference>
<sequence length="136" mass="15038">MFELGKQKRVLIVDDERVITDTLVMIFSQEGYESKGVYSAEQALLAMEDWHPALVIIDVLLPAMNGIDLAIRIKSQWPECHLSLFSGQAATGDLLDTATRNGHRFDVVAKPVHPSELLGMAGRLLHEKPGSISENN</sequence>
<dbReference type="InterPro" id="IPR011006">
    <property type="entry name" value="CheY-like_superfamily"/>
</dbReference>
<gene>
    <name evidence="4" type="ORF">EDE15_4486</name>
</gene>
<dbReference type="RefSeq" id="WP_260473015.1">
    <property type="nucleotide sequence ID" value="NZ_RSDW01000001.1"/>
</dbReference>
<evidence type="ECO:0000313" key="4">
    <source>
        <dbReference type="EMBL" id="RSL18880.1"/>
    </source>
</evidence>
<evidence type="ECO:0000256" key="1">
    <source>
        <dbReference type="ARBA" id="ARBA00022553"/>
    </source>
</evidence>
<keyword evidence="5" id="KW-1185">Reference proteome</keyword>
<dbReference type="InterPro" id="IPR050595">
    <property type="entry name" value="Bact_response_regulator"/>
</dbReference>